<dbReference type="InterPro" id="IPR029151">
    <property type="entry name" value="Sensor-like_sf"/>
</dbReference>
<dbReference type="PANTHER" id="PTHR33121:SF76">
    <property type="entry name" value="SIGNALING PROTEIN"/>
    <property type="match status" value="1"/>
</dbReference>
<dbReference type="Proteomes" id="UP000192738">
    <property type="component" value="Unassembled WGS sequence"/>
</dbReference>
<name>A0A1W2DUT4_9FIRM</name>
<dbReference type="GO" id="GO:0071111">
    <property type="term" value="F:cyclic-guanylate-specific phosphodiesterase activity"/>
    <property type="evidence" value="ECO:0007669"/>
    <property type="project" value="InterPro"/>
</dbReference>
<dbReference type="InterPro" id="IPR050706">
    <property type="entry name" value="Cyclic-di-GMP_PDE-like"/>
</dbReference>
<evidence type="ECO:0000313" key="3">
    <source>
        <dbReference type="Proteomes" id="UP000192738"/>
    </source>
</evidence>
<evidence type="ECO:0000259" key="1">
    <source>
        <dbReference type="PROSITE" id="PS50883"/>
    </source>
</evidence>
<dbReference type="CDD" id="cd01948">
    <property type="entry name" value="EAL"/>
    <property type="match status" value="1"/>
</dbReference>
<feature type="domain" description="EAL" evidence="1">
    <location>
        <begin position="16"/>
        <end position="269"/>
    </location>
</feature>
<sequence>MAHLGSNLHSFHLTSIDSITDIVRKVIREQQVVTYFQPIVSVKNRSIIGLEALSRGTPALSSIIPPKLLFEQAALLGMTIELDRLCRDTALTAFQPITFAHPDLFLFLNFDTTIIDKGVVGSGYLHKSTEKRNLQAGNIVIEISESNIQDVDLLKKFIQMYKSYGFLFALDDIGIGSSNLDRILLTKPDILKIDRCLINGIDHDYYKQELFSSIVNIAKKVGALVVAEGVETETEAIVCCEIGADLLQGFYFAKPQPANCPILPETFTLAIDSVNKLFKQYRVDKISAKVHTHQLYKTIAHNLTDELAKTPPELFEEKLKKLAHYPNLEYVYILARNGIQISNSVCDTCAFPGSKKRLFNAAQKGTDQSLKDYYLYLHSGLTEYITDPYISYASGSLCVTVSMLFTSADQQFILCADFTV</sequence>
<dbReference type="SUPFAM" id="SSF141868">
    <property type="entry name" value="EAL domain-like"/>
    <property type="match status" value="1"/>
</dbReference>
<gene>
    <name evidence="2" type="ORF">SAMN04488500_11839</name>
</gene>
<organism evidence="2 3">
    <name type="scientific">Sporomusa malonica</name>
    <dbReference type="NCBI Taxonomy" id="112901"/>
    <lineage>
        <taxon>Bacteria</taxon>
        <taxon>Bacillati</taxon>
        <taxon>Bacillota</taxon>
        <taxon>Negativicutes</taxon>
        <taxon>Selenomonadales</taxon>
        <taxon>Sporomusaceae</taxon>
        <taxon>Sporomusa</taxon>
    </lineage>
</organism>
<dbReference type="STRING" id="112901.SAMN04488500_11839"/>
<dbReference type="Pfam" id="PF00563">
    <property type="entry name" value="EAL"/>
    <property type="match status" value="1"/>
</dbReference>
<dbReference type="SMART" id="SM00052">
    <property type="entry name" value="EAL"/>
    <property type="match status" value="1"/>
</dbReference>
<dbReference type="PROSITE" id="PS50883">
    <property type="entry name" value="EAL"/>
    <property type="match status" value="1"/>
</dbReference>
<dbReference type="PANTHER" id="PTHR33121">
    <property type="entry name" value="CYCLIC DI-GMP PHOSPHODIESTERASE PDEF"/>
    <property type="match status" value="1"/>
</dbReference>
<dbReference type="Gene3D" id="3.20.20.450">
    <property type="entry name" value="EAL domain"/>
    <property type="match status" value="1"/>
</dbReference>
<dbReference type="EMBL" id="FWXI01000018">
    <property type="protein sequence ID" value="SMD00806.1"/>
    <property type="molecule type" value="Genomic_DNA"/>
</dbReference>
<proteinExistence type="predicted"/>
<evidence type="ECO:0000313" key="2">
    <source>
        <dbReference type="EMBL" id="SMD00806.1"/>
    </source>
</evidence>
<dbReference type="CDD" id="cd18773">
    <property type="entry name" value="PDC1_HK_sensor"/>
    <property type="match status" value="1"/>
</dbReference>
<accession>A0A1W2DUT4</accession>
<dbReference type="AlphaFoldDB" id="A0A1W2DUT4"/>
<dbReference type="Gene3D" id="3.30.450.20">
    <property type="entry name" value="PAS domain"/>
    <property type="match status" value="1"/>
</dbReference>
<reference evidence="2 3" key="1">
    <citation type="submission" date="2017-04" db="EMBL/GenBank/DDBJ databases">
        <authorList>
            <person name="Afonso C.L."/>
            <person name="Miller P.J."/>
            <person name="Scott M.A."/>
            <person name="Spackman E."/>
            <person name="Goraichik I."/>
            <person name="Dimitrov K.M."/>
            <person name="Suarez D.L."/>
            <person name="Swayne D.E."/>
        </authorList>
    </citation>
    <scope>NUCLEOTIDE SEQUENCE [LARGE SCALE GENOMIC DNA]</scope>
    <source>
        <strain evidence="2 3">DSM 5090</strain>
    </source>
</reference>
<dbReference type="InterPro" id="IPR001633">
    <property type="entry name" value="EAL_dom"/>
</dbReference>
<dbReference type="RefSeq" id="WP_176215581.1">
    <property type="nucleotide sequence ID" value="NZ_CP155572.1"/>
</dbReference>
<protein>
    <submittedName>
        <fullName evidence="2">EAL domain, c-di-GMP-specific phosphodiesterase class I (Or its enzymatically inactive variant)</fullName>
    </submittedName>
</protein>
<dbReference type="SUPFAM" id="SSF103190">
    <property type="entry name" value="Sensory domain-like"/>
    <property type="match status" value="1"/>
</dbReference>
<dbReference type="InterPro" id="IPR035919">
    <property type="entry name" value="EAL_sf"/>
</dbReference>
<keyword evidence="3" id="KW-1185">Reference proteome</keyword>